<organism evidence="3 4">
    <name type="scientific">Pedobacter africanus</name>
    <dbReference type="NCBI Taxonomy" id="151894"/>
    <lineage>
        <taxon>Bacteria</taxon>
        <taxon>Pseudomonadati</taxon>
        <taxon>Bacteroidota</taxon>
        <taxon>Sphingobacteriia</taxon>
        <taxon>Sphingobacteriales</taxon>
        <taxon>Sphingobacteriaceae</taxon>
        <taxon>Pedobacter</taxon>
    </lineage>
</organism>
<keyword evidence="3" id="KW-0808">Transferase</keyword>
<evidence type="ECO:0000259" key="2">
    <source>
        <dbReference type="Pfam" id="PF13439"/>
    </source>
</evidence>
<evidence type="ECO:0000313" key="3">
    <source>
        <dbReference type="EMBL" id="SMC76124.1"/>
    </source>
</evidence>
<evidence type="ECO:0000259" key="1">
    <source>
        <dbReference type="Pfam" id="PF00534"/>
    </source>
</evidence>
<dbReference type="Gene3D" id="3.40.50.2000">
    <property type="entry name" value="Glycogen Phosphorylase B"/>
    <property type="match status" value="2"/>
</dbReference>
<dbReference type="EMBL" id="FWXT01000001">
    <property type="protein sequence ID" value="SMC76124.1"/>
    <property type="molecule type" value="Genomic_DNA"/>
</dbReference>
<dbReference type="PANTHER" id="PTHR12526">
    <property type="entry name" value="GLYCOSYLTRANSFERASE"/>
    <property type="match status" value="1"/>
</dbReference>
<feature type="domain" description="Glycosyl transferase family 1" evidence="1">
    <location>
        <begin position="183"/>
        <end position="345"/>
    </location>
</feature>
<dbReference type="InterPro" id="IPR001296">
    <property type="entry name" value="Glyco_trans_1"/>
</dbReference>
<dbReference type="STRING" id="151894.SAMN04488524_2610"/>
<dbReference type="PANTHER" id="PTHR12526:SF638">
    <property type="entry name" value="SPORE COAT PROTEIN SA"/>
    <property type="match status" value="1"/>
</dbReference>
<protein>
    <submittedName>
        <fullName evidence="3">Glycosyltransferase involved in cell wall bisynthesis</fullName>
    </submittedName>
</protein>
<dbReference type="GO" id="GO:0016757">
    <property type="term" value="F:glycosyltransferase activity"/>
    <property type="evidence" value="ECO:0007669"/>
    <property type="project" value="InterPro"/>
</dbReference>
<dbReference type="SUPFAM" id="SSF53756">
    <property type="entry name" value="UDP-Glycosyltransferase/glycogen phosphorylase"/>
    <property type="match status" value="1"/>
</dbReference>
<dbReference type="Pfam" id="PF00534">
    <property type="entry name" value="Glycos_transf_1"/>
    <property type="match status" value="1"/>
</dbReference>
<dbReference type="InterPro" id="IPR028098">
    <property type="entry name" value="Glyco_trans_4-like_N"/>
</dbReference>
<gene>
    <name evidence="3" type="ORF">SAMN04488524_2610</name>
</gene>
<proteinExistence type="predicted"/>
<feature type="domain" description="Glycosyltransferase subfamily 4-like N-terminal" evidence="2">
    <location>
        <begin position="11"/>
        <end position="168"/>
    </location>
</feature>
<accession>A0A1W2BTS0</accession>
<dbReference type="AlphaFoldDB" id="A0A1W2BTS0"/>
<reference evidence="4" key="1">
    <citation type="submission" date="2017-04" db="EMBL/GenBank/DDBJ databases">
        <authorList>
            <person name="Varghese N."/>
            <person name="Submissions S."/>
        </authorList>
    </citation>
    <scope>NUCLEOTIDE SEQUENCE [LARGE SCALE GENOMIC DNA]</scope>
    <source>
        <strain evidence="4">DSM 12126</strain>
    </source>
</reference>
<dbReference type="Proteomes" id="UP000192756">
    <property type="component" value="Unassembled WGS sequence"/>
</dbReference>
<dbReference type="Pfam" id="PF13439">
    <property type="entry name" value="Glyco_transf_4"/>
    <property type="match status" value="1"/>
</dbReference>
<name>A0A1W2BTS0_9SPHI</name>
<evidence type="ECO:0000313" key="4">
    <source>
        <dbReference type="Proteomes" id="UP000192756"/>
    </source>
</evidence>
<keyword evidence="4" id="KW-1185">Reference proteome</keyword>
<sequence length="373" mass="41654">MIMHIITSLGVGGAETMLSKIVLGRKKQGLDDVVICLTARDKIGDLLVSNNVQVYYLNMNSFSTSVKALFLLNKLLKEYSPEIVQTWLYHADFIGGIIAKLRKIKVVWNIRQTKFTSLASFTTIIIMRLCAVLSYFVPSKIVCAANASLQQHAKFGYSRKKLVVIPNGFVAAEDIDSKILNELKTELNIDTGTLIVGTVGRFHHDKDYLTFIKAAAIVVREKPFTKFLMVGKNLDVNNKTLMEWISAEHLVSNFILIGETRNVNLYLSILDVFCLSSISEGFPNVVGEAMLKGVPCVVTDSGDSKFVVGDTGTVVMIKNPELLAIELIRFLEMSNIDRISLGQEAKMRIMQNFMIDEIVAEYSLLYNHLSNNK</sequence>